<name>A0A481YUP2_9VIRU</name>
<gene>
    <name evidence="1" type="ORF">LCMAC103_02360</name>
</gene>
<protein>
    <submittedName>
        <fullName evidence="1">Uncharacterized protein</fullName>
    </submittedName>
</protein>
<proteinExistence type="predicted"/>
<reference evidence="1" key="1">
    <citation type="journal article" date="2019" name="MBio">
        <title>Virus Genomes from Deep Sea Sediments Expand the Ocean Megavirome and Support Independent Origins of Viral Gigantism.</title>
        <authorList>
            <person name="Backstrom D."/>
            <person name="Yutin N."/>
            <person name="Jorgensen S.L."/>
            <person name="Dharamshi J."/>
            <person name="Homa F."/>
            <person name="Zaremba-Niedwiedzka K."/>
            <person name="Spang A."/>
            <person name="Wolf Y.I."/>
            <person name="Koonin E.V."/>
            <person name="Ettema T.J."/>
        </authorList>
    </citation>
    <scope>NUCLEOTIDE SEQUENCE</scope>
</reference>
<sequence>MRYFCTTTERRQCEAVVDNFLSEKRAAVDSILVECLRAWQPGVCRCELDRLGQADGRGTPRFNFT</sequence>
<dbReference type="EMBL" id="MK500338">
    <property type="protein sequence ID" value="QBK86898.1"/>
    <property type="molecule type" value="Genomic_DNA"/>
</dbReference>
<evidence type="ECO:0000313" key="1">
    <source>
        <dbReference type="EMBL" id="QBK86898.1"/>
    </source>
</evidence>
<organism evidence="1">
    <name type="scientific">Marseillevirus LCMAC103</name>
    <dbReference type="NCBI Taxonomy" id="2506604"/>
    <lineage>
        <taxon>Viruses</taxon>
        <taxon>Varidnaviria</taxon>
        <taxon>Bamfordvirae</taxon>
        <taxon>Nucleocytoviricota</taxon>
        <taxon>Megaviricetes</taxon>
        <taxon>Pimascovirales</taxon>
        <taxon>Pimascovirales incertae sedis</taxon>
        <taxon>Marseilleviridae</taxon>
    </lineage>
</organism>
<accession>A0A481YUP2</accession>